<sequence>MKECFVCSRTVLVLVIVIVSVHRPHHPNALELLGAADSLQPRAAANANVTESESVHPPPAATIAEERSTPEETGNEAHHRQKRLVSAGEYEKTAQYWNIGAQLKLKEHLMRQPNRNIAKNVVFFLGDGMSI</sequence>
<proteinExistence type="predicted"/>
<evidence type="ECO:0000313" key="4">
    <source>
        <dbReference type="Proteomes" id="UP000007062"/>
    </source>
</evidence>
<evidence type="ECO:0000256" key="1">
    <source>
        <dbReference type="SAM" id="MobiDB-lite"/>
    </source>
</evidence>
<reference evidence="2 4" key="3">
    <citation type="journal article" date="2004" name="Trends Parasitol.">
        <title>The Anopheles gambiae genome: an update.</title>
        <authorList>
            <person name="Mongin E."/>
            <person name="Louis C."/>
            <person name="Holt R.A."/>
            <person name="Birney E."/>
            <person name="Collins F.H."/>
        </authorList>
    </citation>
    <scope>NUCLEOTIDE SEQUENCE [LARGE SCALE GENOMIC DNA]</scope>
    <source>
        <strain evidence="2 4">PEST</strain>
    </source>
</reference>
<reference evidence="2" key="2">
    <citation type="submission" date="2002-03" db="EMBL/GenBank/DDBJ databases">
        <authorList>
            <consortium name="The Anopheles Genome Sequencing Consortium"/>
        </authorList>
    </citation>
    <scope>NUCLEOTIDE SEQUENCE</scope>
    <source>
        <strain evidence="2">PEST</strain>
    </source>
</reference>
<feature type="non-terminal residue" evidence="2">
    <location>
        <position position="131"/>
    </location>
</feature>
<accession>Q7QNK0</accession>
<dbReference type="InterPro" id="IPR017850">
    <property type="entry name" value="Alkaline_phosphatase_core_sf"/>
</dbReference>
<protein>
    <submittedName>
        <fullName evidence="2">AGAP012589-PA</fullName>
    </submittedName>
    <submittedName>
        <fullName evidence="3">Alkaline phosphatase</fullName>
    </submittedName>
</protein>
<dbReference type="AlphaFoldDB" id="Q7QNK0"/>
<dbReference type="EnsemblMetazoa" id="AGAP012589-RA">
    <property type="protein sequence ID" value="AGAP012589-PA"/>
    <property type="gene ID" value="AGAP012589"/>
</dbReference>
<dbReference type="PaxDb" id="7165-AGAP012589-PA"/>
<evidence type="ECO:0000313" key="2">
    <source>
        <dbReference type="EMBL" id="EAA01876.2"/>
    </source>
</evidence>
<feature type="region of interest" description="Disordered" evidence="1">
    <location>
        <begin position="43"/>
        <end position="84"/>
    </location>
</feature>
<organism evidence="2">
    <name type="scientific">Anopheles gambiae</name>
    <name type="common">African malaria mosquito</name>
    <dbReference type="NCBI Taxonomy" id="7165"/>
    <lineage>
        <taxon>Eukaryota</taxon>
        <taxon>Metazoa</taxon>
        <taxon>Ecdysozoa</taxon>
        <taxon>Arthropoda</taxon>
        <taxon>Hexapoda</taxon>
        <taxon>Insecta</taxon>
        <taxon>Pterygota</taxon>
        <taxon>Neoptera</taxon>
        <taxon>Endopterygota</taxon>
        <taxon>Diptera</taxon>
        <taxon>Nematocera</taxon>
        <taxon>Culicoidea</taxon>
        <taxon>Culicidae</taxon>
        <taxon>Anophelinae</taxon>
        <taxon>Anopheles</taxon>
    </lineage>
</organism>
<dbReference type="Gene3D" id="3.40.720.10">
    <property type="entry name" value="Alkaline Phosphatase, subunit A"/>
    <property type="match status" value="1"/>
</dbReference>
<dbReference type="HOGENOM" id="CLU_1932730_0_0_1"/>
<keyword evidence="4" id="KW-1185">Reference proteome</keyword>
<reference evidence="3" key="6">
    <citation type="submission" date="2021-01" db="UniProtKB">
        <authorList>
            <consortium name="EnsemblMetazoa"/>
        </authorList>
    </citation>
    <scope>IDENTIFICATION</scope>
    <source>
        <strain evidence="3">PEST</strain>
    </source>
</reference>
<reference evidence="2" key="5">
    <citation type="submission" date="2011-05" db="EMBL/GenBank/DDBJ databases">
        <authorList>
            <consortium name="VectorBase"/>
        </authorList>
    </citation>
    <scope>NUCLEOTIDE SEQUENCE</scope>
    <source>
        <strain evidence="2">PEST</strain>
    </source>
</reference>
<reference evidence="2 4" key="1">
    <citation type="journal article" date="2002" name="Science">
        <title>The genome sequence of the malaria mosquito Anopheles gambiae.</title>
        <authorList>
            <person name="Holt R.A."/>
            <person name="Subramanian G.M."/>
            <person name="Halpern A."/>
            <person name="Sutton G.G."/>
            <person name="Charlab R."/>
            <person name="Nusskern D.R."/>
            <person name="Wincker P."/>
            <person name="Clark A.G."/>
            <person name="Ribeiro J.M."/>
            <person name="Wides R."/>
            <person name="Salzberg S.L."/>
            <person name="Loftus B."/>
            <person name="Yandell M."/>
            <person name="Majoros W.H."/>
            <person name="Rusch D.B."/>
            <person name="Lai Z."/>
            <person name="Kraft C.L."/>
            <person name="Abril J.F."/>
            <person name="Anthouard V."/>
            <person name="Arensburger P."/>
            <person name="Atkinson P.W."/>
            <person name="Baden H."/>
            <person name="de Berardinis V."/>
            <person name="Baldwin D."/>
            <person name="Benes V."/>
            <person name="Biedler J."/>
            <person name="Blass C."/>
            <person name="Bolanos R."/>
            <person name="Boscus D."/>
            <person name="Barnstead M."/>
            <person name="Cai S."/>
            <person name="Center A."/>
            <person name="Chaturverdi K."/>
            <person name="Christophides G.K."/>
            <person name="Chrystal M.A."/>
            <person name="Clamp M."/>
            <person name="Cravchik A."/>
            <person name="Curwen V."/>
            <person name="Dana A."/>
            <person name="Delcher A."/>
            <person name="Dew I."/>
            <person name="Evans C.A."/>
            <person name="Flanigan M."/>
            <person name="Grundschober-Freimoser A."/>
            <person name="Friedli L."/>
            <person name="Gu Z."/>
            <person name="Guan P."/>
            <person name="Guigo R."/>
            <person name="Hillenmeyer M.E."/>
            <person name="Hladun S.L."/>
            <person name="Hogan J.R."/>
            <person name="Hong Y.S."/>
            <person name="Hoover J."/>
            <person name="Jaillon O."/>
            <person name="Ke Z."/>
            <person name="Kodira C."/>
            <person name="Kokoza E."/>
            <person name="Koutsos A."/>
            <person name="Letunic I."/>
            <person name="Levitsky A."/>
            <person name="Liang Y."/>
            <person name="Lin J.J."/>
            <person name="Lobo N.F."/>
            <person name="Lopez J.R."/>
            <person name="Malek J.A."/>
            <person name="McIntosh T.C."/>
            <person name="Meister S."/>
            <person name="Miller J."/>
            <person name="Mobarry C."/>
            <person name="Mongin E."/>
            <person name="Murphy S.D."/>
            <person name="O'Brochta D.A."/>
            <person name="Pfannkoch C."/>
            <person name="Qi R."/>
            <person name="Regier M.A."/>
            <person name="Remington K."/>
            <person name="Shao H."/>
            <person name="Sharakhova M.V."/>
            <person name="Sitter C.D."/>
            <person name="Shetty J."/>
            <person name="Smith T.J."/>
            <person name="Strong R."/>
            <person name="Sun J."/>
            <person name="Thomasova D."/>
            <person name="Ton L.Q."/>
            <person name="Topalis P."/>
            <person name="Tu Z."/>
            <person name="Unger M.F."/>
            <person name="Walenz B."/>
            <person name="Wang A."/>
            <person name="Wang J."/>
            <person name="Wang M."/>
            <person name="Wang X."/>
            <person name="Woodford K.J."/>
            <person name="Wortman J.R."/>
            <person name="Wu M."/>
            <person name="Yao A."/>
            <person name="Zdobnov E.M."/>
            <person name="Zhang H."/>
            <person name="Zhao Q."/>
            <person name="Zhao S."/>
            <person name="Zhu S.C."/>
            <person name="Zhimulev I."/>
            <person name="Coluzzi M."/>
            <person name="della Torre A."/>
            <person name="Roth C.W."/>
            <person name="Louis C."/>
            <person name="Kalush F."/>
            <person name="Mural R.J."/>
            <person name="Myers E.W."/>
            <person name="Adams M.D."/>
            <person name="Smith H.O."/>
            <person name="Broder S."/>
            <person name="Gardner M.J."/>
            <person name="Fraser C.M."/>
            <person name="Birney E."/>
            <person name="Bork P."/>
            <person name="Brey P.T."/>
            <person name="Venter J.C."/>
            <person name="Weissenbach J."/>
            <person name="Kafatos F.C."/>
            <person name="Collins F.H."/>
            <person name="Hoffman S.L."/>
        </authorList>
    </citation>
    <scope>NUCLEOTIDE SEQUENCE [LARGE SCALE GENOMIC DNA]</scope>
    <source>
        <strain evidence="2 4">PEST</strain>
    </source>
</reference>
<dbReference type="VEuPathDB" id="VectorBase:AGAMI1_010854"/>
<reference evidence="2 4" key="4">
    <citation type="journal article" date="2007" name="Genome Biol.">
        <title>Update of the Anopheles gambiae PEST genome assembly.</title>
        <authorList>
            <person name="Sharakhova M.V."/>
            <person name="Hammond M.P."/>
            <person name="Lobo N.F."/>
            <person name="Krzywinski J."/>
            <person name="Unger M.F."/>
            <person name="Hillenmeyer M.E."/>
            <person name="Bruggner R.V."/>
            <person name="Birney E."/>
            <person name="Collins F.H."/>
        </authorList>
    </citation>
    <scope>NUCLEOTIDE SEQUENCE [LARGE SCALE GENOMIC DNA]</scope>
    <source>
        <strain evidence="2 4">PEST</strain>
    </source>
</reference>
<dbReference type="VEuPathDB" id="VectorBase:AGAP012589"/>
<dbReference type="Proteomes" id="UP000007062">
    <property type="component" value="Unassembled WGS sequence"/>
</dbReference>
<evidence type="ECO:0000313" key="3">
    <source>
        <dbReference type="EnsemblMetazoa" id="AGAP012589-PA"/>
    </source>
</evidence>
<gene>
    <name evidence="2" type="ORF">AgaP_AGAP012589</name>
</gene>
<name>Q7QNK0_ANOGA</name>
<dbReference type="SUPFAM" id="SSF53649">
    <property type="entry name" value="Alkaline phosphatase-like"/>
    <property type="match status" value="1"/>
</dbReference>
<dbReference type="EMBL" id="AAAB01000717">
    <property type="protein sequence ID" value="EAA01876.2"/>
    <property type="molecule type" value="Genomic_DNA"/>
</dbReference>
<feature type="compositionally biased region" description="Basic and acidic residues" evidence="1">
    <location>
        <begin position="64"/>
        <end position="78"/>
    </location>
</feature>